<keyword evidence="5" id="KW-0443">Lipid metabolism</keyword>
<dbReference type="AlphaFoldDB" id="A0A9D4ZB01"/>
<dbReference type="SUPFAM" id="SSF53474">
    <property type="entry name" value="alpha/beta-Hydrolases"/>
    <property type="match status" value="1"/>
</dbReference>
<dbReference type="InterPro" id="IPR029058">
    <property type="entry name" value="AB_hydrolase_fold"/>
</dbReference>
<accession>A0A9D4ZB01</accession>
<dbReference type="GO" id="GO:0016788">
    <property type="term" value="F:hydrolase activity, acting on ester bonds"/>
    <property type="evidence" value="ECO:0007669"/>
    <property type="project" value="InterPro"/>
</dbReference>
<evidence type="ECO:0000313" key="10">
    <source>
        <dbReference type="EMBL" id="KAI5067105.1"/>
    </source>
</evidence>
<organism evidence="10 11">
    <name type="scientific">Adiantum capillus-veneris</name>
    <name type="common">Maidenhair fern</name>
    <dbReference type="NCBI Taxonomy" id="13818"/>
    <lineage>
        <taxon>Eukaryota</taxon>
        <taxon>Viridiplantae</taxon>
        <taxon>Streptophyta</taxon>
        <taxon>Embryophyta</taxon>
        <taxon>Tracheophyta</taxon>
        <taxon>Polypodiopsida</taxon>
        <taxon>Polypodiidae</taxon>
        <taxon>Polypodiales</taxon>
        <taxon>Pteridineae</taxon>
        <taxon>Pteridaceae</taxon>
        <taxon>Vittarioideae</taxon>
        <taxon>Adiantum</taxon>
    </lineage>
</organism>
<dbReference type="PIRSF" id="PIRSF000862">
    <property type="entry name" value="Steryl_ester_lip"/>
    <property type="match status" value="1"/>
</dbReference>
<evidence type="ECO:0000256" key="1">
    <source>
        <dbReference type="ARBA" id="ARBA00010701"/>
    </source>
</evidence>
<evidence type="ECO:0000256" key="6">
    <source>
        <dbReference type="ARBA" id="ARBA00023180"/>
    </source>
</evidence>
<evidence type="ECO:0000259" key="9">
    <source>
        <dbReference type="Pfam" id="PF04083"/>
    </source>
</evidence>
<dbReference type="GO" id="GO:0016042">
    <property type="term" value="P:lipid catabolic process"/>
    <property type="evidence" value="ECO:0007669"/>
    <property type="project" value="UniProtKB-KW"/>
</dbReference>
<evidence type="ECO:0000256" key="8">
    <source>
        <dbReference type="SAM" id="MobiDB-lite"/>
    </source>
</evidence>
<dbReference type="FunFam" id="3.40.50.1820:FF:000057">
    <property type="entry name" value="Lipase"/>
    <property type="match status" value="1"/>
</dbReference>
<evidence type="ECO:0000256" key="2">
    <source>
        <dbReference type="ARBA" id="ARBA00022729"/>
    </source>
</evidence>
<dbReference type="EMBL" id="JABFUD020000017">
    <property type="protein sequence ID" value="KAI5067105.1"/>
    <property type="molecule type" value="Genomic_DNA"/>
</dbReference>
<feature type="region of interest" description="Disordered" evidence="8">
    <location>
        <begin position="39"/>
        <end position="60"/>
    </location>
</feature>
<dbReference type="Pfam" id="PF04083">
    <property type="entry name" value="Abhydro_lipase"/>
    <property type="match status" value="1"/>
</dbReference>
<keyword evidence="2" id="KW-0732">Signal</keyword>
<comment type="caution">
    <text evidence="10">The sequence shown here is derived from an EMBL/GenBank/DDBJ whole genome shotgun (WGS) entry which is preliminary data.</text>
</comment>
<evidence type="ECO:0000256" key="3">
    <source>
        <dbReference type="ARBA" id="ARBA00022801"/>
    </source>
</evidence>
<evidence type="ECO:0000256" key="4">
    <source>
        <dbReference type="ARBA" id="ARBA00022963"/>
    </source>
</evidence>
<keyword evidence="11" id="KW-1185">Reference proteome</keyword>
<keyword evidence="6" id="KW-0325">Glycoprotein</keyword>
<feature type="domain" description="Partial AB-hydrolase lipase" evidence="9">
    <location>
        <begin position="77"/>
        <end position="131"/>
    </location>
</feature>
<dbReference type="InterPro" id="IPR006693">
    <property type="entry name" value="AB_hydrolase_lipase"/>
</dbReference>
<name>A0A9D4ZB01_ADICA</name>
<reference evidence="10" key="1">
    <citation type="submission" date="2021-01" db="EMBL/GenBank/DDBJ databases">
        <title>Adiantum capillus-veneris genome.</title>
        <authorList>
            <person name="Fang Y."/>
            <person name="Liao Q."/>
        </authorList>
    </citation>
    <scope>NUCLEOTIDE SEQUENCE</scope>
    <source>
        <strain evidence="10">H3</strain>
        <tissue evidence="10">Leaf</tissue>
    </source>
</reference>
<feature type="compositionally biased region" description="Pro residues" evidence="8">
    <location>
        <begin position="47"/>
        <end position="60"/>
    </location>
</feature>
<evidence type="ECO:0000256" key="7">
    <source>
        <dbReference type="PIRNR" id="PIRNR000862"/>
    </source>
</evidence>
<sequence length="398" mass="43669">MEQGFLRRRSGDVGGVFLIVLMCGWPFHLPSGDASRPSSAAAAAAAPQPPPPSTNISLLPPPQVVTNRSDGLCVSLITSQGDYNCTEYMVQTNDGFLLGVQRMSSNNVEPTKGAVFLMHGLLVGGDVWVINEPSEGLGFVLADAGYDVWIGNTRTTRFSFGHVSLQRNDHAFWDWCLDEMAEQDLPAMLGMVFETVGEKVQYIGYSQGSQQAFAAFSEGHLLSMVDKVVMLAPIAYVDHGSAPVEIGLFDLHIDQILQLANVHEFSTKTHSGTQMVELICKNNDKCFQSWIFLFAGNNCCLNMTKRSLLDKYETQATSVKNLMHLAQQGRSSTFAKFDYGLFGNLRRYDPTDVARLVANLGGAVNMHTHPSFGHLDFILADSANTQIYPQILSFLEAL</sequence>
<dbReference type="Gene3D" id="3.40.50.1820">
    <property type="entry name" value="alpha/beta hydrolase"/>
    <property type="match status" value="1"/>
</dbReference>
<keyword evidence="4 7" id="KW-0442">Lipid degradation</keyword>
<dbReference type="OrthoDB" id="9974421at2759"/>
<evidence type="ECO:0000313" key="11">
    <source>
        <dbReference type="Proteomes" id="UP000886520"/>
    </source>
</evidence>
<protein>
    <recommendedName>
        <fullName evidence="7">Lipase</fullName>
    </recommendedName>
</protein>
<dbReference type="PANTHER" id="PTHR11005">
    <property type="entry name" value="LYSOSOMAL ACID LIPASE-RELATED"/>
    <property type="match status" value="1"/>
</dbReference>
<dbReference type="Proteomes" id="UP000886520">
    <property type="component" value="Chromosome 17"/>
</dbReference>
<evidence type="ECO:0000256" key="5">
    <source>
        <dbReference type="ARBA" id="ARBA00023098"/>
    </source>
</evidence>
<gene>
    <name evidence="10" type="ORF">GOP47_0017633</name>
</gene>
<keyword evidence="3 7" id="KW-0378">Hydrolase</keyword>
<dbReference type="InterPro" id="IPR025483">
    <property type="entry name" value="Lipase_euk"/>
</dbReference>
<comment type="similarity">
    <text evidence="1 7">Belongs to the AB hydrolase superfamily. Lipase family.</text>
</comment>
<proteinExistence type="inferred from homology"/>